<reference evidence="2" key="1">
    <citation type="journal article" date="2023" name="Mol. Plant Microbe Interact.">
        <title>Elucidating the Obligate Nature and Biological Capacity of an Invasive Fungal Corn Pathogen.</title>
        <authorList>
            <person name="MacCready J.S."/>
            <person name="Roggenkamp E.M."/>
            <person name="Gdanetz K."/>
            <person name="Chilvers M.I."/>
        </authorList>
    </citation>
    <scope>NUCLEOTIDE SEQUENCE</scope>
    <source>
        <strain evidence="2">PM02</strain>
    </source>
</reference>
<evidence type="ECO:0000313" key="2">
    <source>
        <dbReference type="EMBL" id="KAK2070009.1"/>
    </source>
</evidence>
<feature type="transmembrane region" description="Helical" evidence="1">
    <location>
        <begin position="117"/>
        <end position="135"/>
    </location>
</feature>
<keyword evidence="1" id="KW-0812">Transmembrane</keyword>
<proteinExistence type="predicted"/>
<name>A0AAD9I2I5_9PEZI</name>
<keyword evidence="1" id="KW-0472">Membrane</keyword>
<comment type="caution">
    <text evidence="2">The sequence shown here is derived from an EMBL/GenBank/DDBJ whole genome shotgun (WGS) entry which is preliminary data.</text>
</comment>
<keyword evidence="3" id="KW-1185">Reference proteome</keyword>
<evidence type="ECO:0000256" key="1">
    <source>
        <dbReference type="SAM" id="Phobius"/>
    </source>
</evidence>
<protein>
    <submittedName>
        <fullName evidence="2">Uncharacterized protein</fullName>
    </submittedName>
</protein>
<dbReference type="EMBL" id="JAQQPM010000003">
    <property type="protein sequence ID" value="KAK2070009.1"/>
    <property type="molecule type" value="Genomic_DNA"/>
</dbReference>
<gene>
    <name evidence="2" type="ORF">P8C59_004547</name>
</gene>
<dbReference type="AlphaFoldDB" id="A0AAD9I2I5"/>
<dbReference type="Proteomes" id="UP001217918">
    <property type="component" value="Unassembled WGS sequence"/>
</dbReference>
<evidence type="ECO:0000313" key="3">
    <source>
        <dbReference type="Proteomes" id="UP001217918"/>
    </source>
</evidence>
<organism evidence="2 3">
    <name type="scientific">Phyllachora maydis</name>
    <dbReference type="NCBI Taxonomy" id="1825666"/>
    <lineage>
        <taxon>Eukaryota</taxon>
        <taxon>Fungi</taxon>
        <taxon>Dikarya</taxon>
        <taxon>Ascomycota</taxon>
        <taxon>Pezizomycotina</taxon>
        <taxon>Sordariomycetes</taxon>
        <taxon>Sordariomycetidae</taxon>
        <taxon>Phyllachorales</taxon>
        <taxon>Phyllachoraceae</taxon>
        <taxon>Phyllachora</taxon>
    </lineage>
</organism>
<accession>A0AAD9I2I5</accession>
<sequence>MALRWDSLSLRPARRRHQRNSCSVVPSKNAVAMHAKLTPCPSIVELSGSGKSNVAGLAERLYDPEHGHHLVKFLANLVTADATAMSGLSGTILGTPLSVTVDLVSGIALAHMIARKLASVLVALAPVLVAFIGAGKSTIMPHLSLL</sequence>
<keyword evidence="1" id="KW-1133">Transmembrane helix</keyword>